<dbReference type="InterPro" id="IPR001242">
    <property type="entry name" value="Condensation_dom"/>
</dbReference>
<dbReference type="Gene3D" id="3.30.300.30">
    <property type="match status" value="1"/>
</dbReference>
<evidence type="ECO:0000256" key="3">
    <source>
        <dbReference type="ARBA" id="ARBA00022553"/>
    </source>
</evidence>
<keyword evidence="6" id="KW-1185">Reference proteome</keyword>
<evidence type="ECO:0000256" key="1">
    <source>
        <dbReference type="ARBA" id="ARBA00001957"/>
    </source>
</evidence>
<gene>
    <name evidence="5" type="ORF">Vlu01_16810</name>
</gene>
<keyword evidence="3" id="KW-0597">Phosphoprotein</keyword>
<dbReference type="InterPro" id="IPR023213">
    <property type="entry name" value="CAT-like_dom_sf"/>
</dbReference>
<dbReference type="Gene3D" id="3.40.50.12780">
    <property type="entry name" value="N-terminal domain of ligase-like"/>
    <property type="match status" value="1"/>
</dbReference>
<dbReference type="Gene3D" id="3.30.559.10">
    <property type="entry name" value="Chloramphenicol acetyltransferase-like domain"/>
    <property type="match status" value="1"/>
</dbReference>
<dbReference type="Pfam" id="PF00550">
    <property type="entry name" value="PP-binding"/>
    <property type="match status" value="1"/>
</dbReference>
<dbReference type="Gene3D" id="3.30.559.30">
    <property type="entry name" value="Nonribosomal peptide synthetase, condensation domain"/>
    <property type="match status" value="1"/>
</dbReference>
<dbReference type="InterPro" id="IPR020806">
    <property type="entry name" value="PKS_PP-bd"/>
</dbReference>
<organism evidence="5 6">
    <name type="scientific">Micromonospora lutea</name>
    <dbReference type="NCBI Taxonomy" id="419825"/>
    <lineage>
        <taxon>Bacteria</taxon>
        <taxon>Bacillati</taxon>
        <taxon>Actinomycetota</taxon>
        <taxon>Actinomycetes</taxon>
        <taxon>Micromonosporales</taxon>
        <taxon>Micromonosporaceae</taxon>
        <taxon>Micromonospora</taxon>
    </lineage>
</organism>
<dbReference type="SUPFAM" id="SSF56801">
    <property type="entry name" value="Acetyl-CoA synthetase-like"/>
    <property type="match status" value="1"/>
</dbReference>
<evidence type="ECO:0000313" key="5">
    <source>
        <dbReference type="EMBL" id="GIJ21057.1"/>
    </source>
</evidence>
<evidence type="ECO:0000256" key="2">
    <source>
        <dbReference type="ARBA" id="ARBA00022450"/>
    </source>
</evidence>
<dbReference type="InterPro" id="IPR042099">
    <property type="entry name" value="ANL_N_sf"/>
</dbReference>
<dbReference type="InterPro" id="IPR036736">
    <property type="entry name" value="ACP-like_sf"/>
</dbReference>
<reference evidence="5 6" key="1">
    <citation type="submission" date="2021-01" db="EMBL/GenBank/DDBJ databases">
        <title>Whole genome shotgun sequence of Verrucosispora lutea NBRC 106530.</title>
        <authorList>
            <person name="Komaki H."/>
            <person name="Tamura T."/>
        </authorList>
    </citation>
    <scope>NUCLEOTIDE SEQUENCE [LARGE SCALE GENOMIC DNA]</scope>
    <source>
        <strain evidence="5 6">NBRC 106530</strain>
    </source>
</reference>
<evidence type="ECO:0000259" key="4">
    <source>
        <dbReference type="PROSITE" id="PS50075"/>
    </source>
</evidence>
<dbReference type="PROSITE" id="PS50075">
    <property type="entry name" value="CARRIER"/>
    <property type="match status" value="1"/>
</dbReference>
<dbReference type="Pfam" id="PF13193">
    <property type="entry name" value="AMP-binding_C"/>
    <property type="match status" value="1"/>
</dbReference>
<comment type="cofactor">
    <cofactor evidence="1">
        <name>pantetheine 4'-phosphate</name>
        <dbReference type="ChEBI" id="CHEBI:47942"/>
    </cofactor>
</comment>
<dbReference type="SMART" id="SM00823">
    <property type="entry name" value="PKS_PP"/>
    <property type="match status" value="1"/>
</dbReference>
<dbReference type="InterPro" id="IPR010071">
    <property type="entry name" value="AA_adenyl_dom"/>
</dbReference>
<protein>
    <recommendedName>
        <fullName evidence="4">Carrier domain-containing protein</fullName>
    </recommendedName>
</protein>
<dbReference type="InterPro" id="IPR009081">
    <property type="entry name" value="PP-bd_ACP"/>
</dbReference>
<dbReference type="RefSeq" id="WP_203996242.1">
    <property type="nucleotide sequence ID" value="NZ_BOPB01000009.1"/>
</dbReference>
<sequence>MTSVVPAAAGEVLSSAQERMWLHAALSPDDTAYHLPLRVDIAGALDPVALRAALTEVFRRHDVLRTRYIVRRGRPHPVTDSPGPVELPLVDLAGLPAEVRHDAVHRLSEVAALRRFDLTRGPVLRVLLVRESPVRHSLLVTRHHIASDGWSLGILLRELGECYAAYRAGRMHGLAPLPVQFADFAAWQRASAASASREASLGRWTARLSGATSDVDIVRALDPDAPPTSTRSVHLRIEPELAARVRAGARAARTTTFTLLVTAFGWAVAGGSDRPDLVVGTPAAGRPRRELEQLIGCFATMLPLRLEYARRRSFEDNVRAAHVVLMEALDNQDVPLERIIERLRPARTPHDNPMFVISFTMQNTPSPDIELSGLVARAAPMIPVGPKFALAATVNERDGGFDVELEYDPRRVSHATAGHVLTVMRETLAAGTATPQTPLRDIGRASNPVHADHSPVASPTACLHTLVETVAARQPDAIAASHDGSQLSYRALDQRARRLAAVLSAHGVGPESLVALCVEPSLDLLVGALGILRAGAGYLPLDPADPPARRDRICVDAGVRLAVTRPGLLGADIGQVHLDAGAPVDADPPPPVLRAPRACPDNVAYTIYTSGSTGAPKGVVVTHANLAGVVAGVRTVLPELGPEDAWSLTHSPGFDVSVFEMWGALLTGGRLLIAPTGLARTPDELWRLLVQERVSILSQTPNAFHQLSSIARRAGSTGALRMVLLAGEACDVARLKDWLARDADAPTMVNLYGITETTVHATVRPLDAADVDVPVSPLGRAIPGQSVEVLDPDGRPVPPGGQGELYVGGVGVARGYLDRPGLTALRFLPDDRSGVPGVRRYRSGDVARLLPNGEPAYLGRRDSQVKLRGYRIEPAEIESVLGTHPDVAAVAVVLRTAAHRSFLIGYVVASDTTVTEDQLRAFLAQRLPRHMVPSRLILIKALPLTRNGKVDRVALAAAPVTPDRTADATARTATEKVLADILAELLGYLSPDAIGVRDNLFAIGGDSLVVTQLHARIVETFQVDPPVRRIYQAIDLASLAATVDELCADQHSAAVRAALAELAREET</sequence>
<dbReference type="Pfam" id="PF00501">
    <property type="entry name" value="AMP-binding"/>
    <property type="match status" value="1"/>
</dbReference>
<dbReference type="Gene3D" id="1.10.1200.10">
    <property type="entry name" value="ACP-like"/>
    <property type="match status" value="1"/>
</dbReference>
<dbReference type="Proteomes" id="UP000643165">
    <property type="component" value="Unassembled WGS sequence"/>
</dbReference>
<dbReference type="PANTHER" id="PTHR45527:SF1">
    <property type="entry name" value="FATTY ACID SYNTHASE"/>
    <property type="match status" value="1"/>
</dbReference>
<dbReference type="Pfam" id="PF00668">
    <property type="entry name" value="Condensation"/>
    <property type="match status" value="1"/>
</dbReference>
<feature type="domain" description="Carrier" evidence="4">
    <location>
        <begin position="972"/>
        <end position="1047"/>
    </location>
</feature>
<accession>A0ABQ4IT02</accession>
<dbReference type="PANTHER" id="PTHR45527">
    <property type="entry name" value="NONRIBOSOMAL PEPTIDE SYNTHETASE"/>
    <property type="match status" value="1"/>
</dbReference>
<keyword evidence="2" id="KW-0596">Phosphopantetheine</keyword>
<comment type="caution">
    <text evidence="5">The sequence shown here is derived from an EMBL/GenBank/DDBJ whole genome shotgun (WGS) entry which is preliminary data.</text>
</comment>
<dbReference type="InterPro" id="IPR045851">
    <property type="entry name" value="AMP-bd_C_sf"/>
</dbReference>
<dbReference type="InterPro" id="IPR025110">
    <property type="entry name" value="AMP-bd_C"/>
</dbReference>
<dbReference type="EMBL" id="BOPB01000009">
    <property type="protein sequence ID" value="GIJ21057.1"/>
    <property type="molecule type" value="Genomic_DNA"/>
</dbReference>
<evidence type="ECO:0000313" key="6">
    <source>
        <dbReference type="Proteomes" id="UP000643165"/>
    </source>
</evidence>
<dbReference type="InterPro" id="IPR000873">
    <property type="entry name" value="AMP-dep_synth/lig_dom"/>
</dbReference>
<dbReference type="SUPFAM" id="SSF47336">
    <property type="entry name" value="ACP-like"/>
    <property type="match status" value="1"/>
</dbReference>
<dbReference type="CDD" id="cd19531">
    <property type="entry name" value="LCL_NRPS-like"/>
    <property type="match status" value="1"/>
</dbReference>
<name>A0ABQ4IT02_9ACTN</name>
<dbReference type="SUPFAM" id="SSF52777">
    <property type="entry name" value="CoA-dependent acyltransferases"/>
    <property type="match status" value="2"/>
</dbReference>
<dbReference type="NCBIfam" id="TIGR01733">
    <property type="entry name" value="AA-adenyl-dom"/>
    <property type="match status" value="1"/>
</dbReference>
<proteinExistence type="predicted"/>